<comment type="pathway">
    <text evidence="5">Cofactor biosynthesis; pyridoxal 5'-phosphate biosynthesis.</text>
</comment>
<dbReference type="EC" id="4.3.3.6" evidence="5"/>
<feature type="binding site" evidence="5 7">
    <location>
        <begin position="54"/>
        <end position="56"/>
    </location>
    <ligand>
        <name>L-glutamine</name>
        <dbReference type="ChEBI" id="CHEBI:58359"/>
    </ligand>
</feature>
<dbReference type="PANTHER" id="PTHR31559">
    <property type="entry name" value="PYRIDOXAL 5'-PHOSPHATE SYNTHASE SUBUNIT SNO"/>
    <property type="match status" value="1"/>
</dbReference>
<dbReference type="EMBL" id="KF900394">
    <property type="protein sequence ID" value="AIE93469.1"/>
    <property type="molecule type" value="Genomic_DNA"/>
</dbReference>
<evidence type="ECO:0000256" key="2">
    <source>
        <dbReference type="ARBA" id="ARBA00022898"/>
    </source>
</evidence>
<sequence>MTLNIGILAVQGDVTENFLSTMVSMNELGLDGAVSQVKTVEQISKLDGLIIPGGESTMIGQMSLVNGALKTIKEKVESGMPVFGICAGMILLSKNSKDRVVGNTEQPLLDLLDVKVERNSFGRQKDSFEAQISLEPIGITSFNGVFIRAPSISEAGNDVKILAKFNEKIVAVQQGNVLATAFHPELTRDTSLHKSFVQMVSESKS</sequence>
<feature type="binding site" evidence="5 7">
    <location>
        <position position="118"/>
    </location>
    <ligand>
        <name>L-glutamine</name>
        <dbReference type="ChEBI" id="CHEBI:58359"/>
    </ligand>
</feature>
<feature type="active site" description="Nucleophile" evidence="5 6">
    <location>
        <position position="86"/>
    </location>
</feature>
<evidence type="ECO:0000256" key="1">
    <source>
        <dbReference type="ARBA" id="ARBA00022801"/>
    </source>
</evidence>
<comment type="catalytic activity">
    <reaction evidence="5">
        <text>aldehydo-D-ribose 5-phosphate + D-glyceraldehyde 3-phosphate + L-glutamine = pyridoxal 5'-phosphate + L-glutamate + phosphate + 3 H2O + H(+)</text>
        <dbReference type="Rhea" id="RHEA:31507"/>
        <dbReference type="ChEBI" id="CHEBI:15377"/>
        <dbReference type="ChEBI" id="CHEBI:15378"/>
        <dbReference type="ChEBI" id="CHEBI:29985"/>
        <dbReference type="ChEBI" id="CHEBI:43474"/>
        <dbReference type="ChEBI" id="CHEBI:58273"/>
        <dbReference type="ChEBI" id="CHEBI:58359"/>
        <dbReference type="ChEBI" id="CHEBI:59776"/>
        <dbReference type="ChEBI" id="CHEBI:597326"/>
        <dbReference type="EC" id="4.3.3.6"/>
    </reaction>
</comment>
<dbReference type="GO" id="GO:1903600">
    <property type="term" value="C:glutaminase complex"/>
    <property type="evidence" value="ECO:0007669"/>
    <property type="project" value="TreeGrafter"/>
</dbReference>
<dbReference type="AlphaFoldDB" id="A0A075FQA6"/>
<evidence type="ECO:0000256" key="6">
    <source>
        <dbReference type="PIRSR" id="PIRSR005639-1"/>
    </source>
</evidence>
<dbReference type="InterPro" id="IPR029062">
    <property type="entry name" value="Class_I_gatase-like"/>
</dbReference>
<comment type="function">
    <text evidence="5">Catalyzes the hydrolysis of glutamine to glutamate and ammonia as part of the biosynthesis of pyridoxal 5'-phosphate. The resulting ammonia molecule is channeled to the active site of PdxS.</text>
</comment>
<comment type="similarity">
    <text evidence="5">Belongs to the glutaminase PdxT/SNO family.</text>
</comment>
<comment type="catalytic activity">
    <reaction evidence="5">
        <text>L-glutamine + H2O = L-glutamate + NH4(+)</text>
        <dbReference type="Rhea" id="RHEA:15889"/>
        <dbReference type="ChEBI" id="CHEBI:15377"/>
        <dbReference type="ChEBI" id="CHEBI:28938"/>
        <dbReference type="ChEBI" id="CHEBI:29985"/>
        <dbReference type="ChEBI" id="CHEBI:58359"/>
        <dbReference type="EC" id="3.5.1.2"/>
    </reaction>
</comment>
<dbReference type="NCBIfam" id="TIGR03800">
    <property type="entry name" value="PLP_synth_Pdx2"/>
    <property type="match status" value="1"/>
</dbReference>
<dbReference type="PROSITE" id="PS51273">
    <property type="entry name" value="GATASE_TYPE_1"/>
    <property type="match status" value="1"/>
</dbReference>
<dbReference type="PIRSF" id="PIRSF005639">
    <property type="entry name" value="Glut_amidoT_SNO"/>
    <property type="match status" value="1"/>
</dbReference>
<feature type="binding site" evidence="5 7">
    <location>
        <begin position="147"/>
        <end position="148"/>
    </location>
    <ligand>
        <name>L-glutamine</name>
        <dbReference type="ChEBI" id="CHEBI:58359"/>
    </ligand>
</feature>
<keyword evidence="3 5" id="KW-0315">Glutamine amidotransferase</keyword>
<dbReference type="SUPFAM" id="SSF52317">
    <property type="entry name" value="Class I glutamine amidotransferase-like"/>
    <property type="match status" value="1"/>
</dbReference>
<evidence type="ECO:0000256" key="7">
    <source>
        <dbReference type="PIRSR" id="PIRSR005639-2"/>
    </source>
</evidence>
<proteinExistence type="inferred from homology"/>
<dbReference type="PROSITE" id="PS51274">
    <property type="entry name" value="GATASE_COBBQ"/>
    <property type="match status" value="1"/>
</dbReference>
<accession>A0A075FQA6</accession>
<evidence type="ECO:0000256" key="4">
    <source>
        <dbReference type="ARBA" id="ARBA00023239"/>
    </source>
</evidence>
<dbReference type="Pfam" id="PF01174">
    <property type="entry name" value="SNO"/>
    <property type="match status" value="1"/>
</dbReference>
<dbReference type="GO" id="GO:0016740">
    <property type="term" value="F:transferase activity"/>
    <property type="evidence" value="ECO:0007669"/>
    <property type="project" value="UniProtKB-KW"/>
</dbReference>
<dbReference type="FunFam" id="3.40.50.880:FF:000041">
    <property type="entry name" value="Glutamine amidotransferase subunit pdxT, putative"/>
    <property type="match status" value="1"/>
</dbReference>
<dbReference type="PROSITE" id="PS51130">
    <property type="entry name" value="PDXT_SNO_2"/>
    <property type="match status" value="1"/>
</dbReference>
<dbReference type="GO" id="GO:0004359">
    <property type="term" value="F:glutaminase activity"/>
    <property type="evidence" value="ECO:0007669"/>
    <property type="project" value="UniProtKB-UniRule"/>
</dbReference>
<keyword evidence="2 5" id="KW-0663">Pyridoxal phosphate</keyword>
<reference evidence="8" key="1">
    <citation type="journal article" date="2014" name="Genome Biol. Evol.">
        <title>Pangenome evidence for extensive interdomain horizontal transfer affecting lineage core and shell genes in uncultured planktonic thaumarchaeota and euryarchaeota.</title>
        <authorList>
            <person name="Deschamps P."/>
            <person name="Zivanovic Y."/>
            <person name="Moreira D."/>
            <person name="Rodriguez-Valera F."/>
            <person name="Lopez-Garcia P."/>
        </authorList>
    </citation>
    <scope>NUCLEOTIDE SEQUENCE</scope>
</reference>
<dbReference type="GO" id="GO:0042823">
    <property type="term" value="P:pyridoxal phosphate biosynthetic process"/>
    <property type="evidence" value="ECO:0007669"/>
    <property type="project" value="UniProtKB-UniRule"/>
</dbReference>
<keyword evidence="1 5" id="KW-0378">Hydrolase</keyword>
<dbReference type="InterPro" id="IPR002161">
    <property type="entry name" value="PdxT/SNO"/>
</dbReference>
<keyword evidence="4 5" id="KW-0456">Lyase</keyword>
<dbReference type="Gene3D" id="3.40.50.880">
    <property type="match status" value="1"/>
</dbReference>
<dbReference type="HAMAP" id="MF_01615">
    <property type="entry name" value="PdxT"/>
    <property type="match status" value="1"/>
</dbReference>
<comment type="subunit">
    <text evidence="5">In the presence of PdxS, forms a dodecamer of heterodimers. Only shows activity in the heterodimer.</text>
</comment>
<protein>
    <recommendedName>
        <fullName evidence="5">Pyridoxal 5'-phosphate synthase subunit PdxT</fullName>
        <ecNumber evidence="5">4.3.3.6</ecNumber>
    </recommendedName>
    <alternativeName>
        <fullName evidence="5">Pdx2</fullName>
    </alternativeName>
    <alternativeName>
        <fullName evidence="5">Pyridoxal 5'-phosphate synthase glutaminase subunit</fullName>
        <ecNumber evidence="5">3.5.1.2</ecNumber>
    </alternativeName>
</protein>
<feature type="active site" description="Charge relay system" evidence="5 6">
    <location>
        <position position="183"/>
    </location>
</feature>
<dbReference type="GO" id="GO:0008614">
    <property type="term" value="P:pyridoxine metabolic process"/>
    <property type="evidence" value="ECO:0007669"/>
    <property type="project" value="TreeGrafter"/>
</dbReference>
<dbReference type="GO" id="GO:0006543">
    <property type="term" value="P:L-glutamine catabolic process"/>
    <property type="evidence" value="ECO:0007669"/>
    <property type="project" value="UniProtKB-UniRule"/>
</dbReference>
<feature type="active site" description="Charge relay system" evidence="5 6">
    <location>
        <position position="185"/>
    </location>
</feature>
<dbReference type="GO" id="GO:0005829">
    <property type="term" value="C:cytosol"/>
    <property type="evidence" value="ECO:0007669"/>
    <property type="project" value="TreeGrafter"/>
</dbReference>
<name>A0A075FQA6_9ARCH</name>
<keyword evidence="8" id="KW-0808">Transferase</keyword>
<organism evidence="8">
    <name type="scientific">uncultured marine thaumarchaeote AD1000_36_B08</name>
    <dbReference type="NCBI Taxonomy" id="1455910"/>
    <lineage>
        <taxon>Archaea</taxon>
        <taxon>Nitrososphaerota</taxon>
        <taxon>environmental samples</taxon>
    </lineage>
</organism>
<evidence type="ECO:0000256" key="3">
    <source>
        <dbReference type="ARBA" id="ARBA00022962"/>
    </source>
</evidence>
<dbReference type="UniPathway" id="UPA00245"/>
<dbReference type="GO" id="GO:0036381">
    <property type="term" value="F:pyridoxal 5'-phosphate synthase (glutamine hydrolysing) activity"/>
    <property type="evidence" value="ECO:0007669"/>
    <property type="project" value="UniProtKB-UniRule"/>
</dbReference>
<dbReference type="CDD" id="cd01749">
    <property type="entry name" value="GATase1_PB"/>
    <property type="match status" value="1"/>
</dbReference>
<gene>
    <name evidence="8" type="primary">pdx2</name>
    <name evidence="5 8" type="synonym">pdxT</name>
</gene>
<evidence type="ECO:0000256" key="5">
    <source>
        <dbReference type="HAMAP-Rule" id="MF_01615"/>
    </source>
</evidence>
<evidence type="ECO:0000313" key="8">
    <source>
        <dbReference type="EMBL" id="AIE93469.1"/>
    </source>
</evidence>
<dbReference type="PANTHER" id="PTHR31559:SF0">
    <property type="entry name" value="PYRIDOXAL 5'-PHOSPHATE SYNTHASE SUBUNIT SNO1-RELATED"/>
    <property type="match status" value="1"/>
</dbReference>
<dbReference type="EC" id="3.5.1.2" evidence="5"/>